<dbReference type="OrthoDB" id="76259at2759"/>
<protein>
    <recommendedName>
        <fullName evidence="12">Iron-dependent peroxidase</fullName>
    </recommendedName>
</protein>
<gene>
    <name evidence="10" type="ORF">EHS24_004636</name>
</gene>
<dbReference type="GO" id="GO:0004601">
    <property type="term" value="F:peroxidase activity"/>
    <property type="evidence" value="ECO:0007669"/>
    <property type="project" value="UniProtKB-KW"/>
</dbReference>
<dbReference type="Pfam" id="PF20628">
    <property type="entry name" value="Dyp_perox_C"/>
    <property type="match status" value="1"/>
</dbReference>
<evidence type="ECO:0000259" key="9">
    <source>
        <dbReference type="Pfam" id="PF20628"/>
    </source>
</evidence>
<comment type="similarity">
    <text evidence="6">Belongs to the DyP-type peroxidase family.</text>
</comment>
<dbReference type="InterPro" id="IPR006314">
    <property type="entry name" value="Dyp_peroxidase"/>
</dbReference>
<evidence type="ECO:0000256" key="3">
    <source>
        <dbReference type="ARBA" id="ARBA00022723"/>
    </source>
</evidence>
<dbReference type="SUPFAM" id="SSF54909">
    <property type="entry name" value="Dimeric alpha+beta barrel"/>
    <property type="match status" value="1"/>
</dbReference>
<comment type="cofactor">
    <cofactor evidence="1">
        <name>heme b</name>
        <dbReference type="ChEBI" id="CHEBI:60344"/>
    </cofactor>
</comment>
<dbReference type="EMBL" id="RSCE01000002">
    <property type="protein sequence ID" value="RSH86386.1"/>
    <property type="molecule type" value="Genomic_DNA"/>
</dbReference>
<reference evidence="10 11" key="1">
    <citation type="submission" date="2018-11" db="EMBL/GenBank/DDBJ databases">
        <title>Genome sequence of Apiotrichum porosum DSM 27194.</title>
        <authorList>
            <person name="Aliyu H."/>
            <person name="Gorte O."/>
            <person name="Ochsenreither K."/>
        </authorList>
    </citation>
    <scope>NUCLEOTIDE SEQUENCE [LARGE SCALE GENOMIC DNA]</scope>
    <source>
        <strain evidence="10 11">DSM 27194</strain>
    </source>
</reference>
<dbReference type="PANTHER" id="PTHR30521">
    <property type="entry name" value="DEFERROCHELATASE/PEROXIDASE"/>
    <property type="match status" value="1"/>
</dbReference>
<dbReference type="InterPro" id="IPR048328">
    <property type="entry name" value="Dyp_perox_C"/>
</dbReference>
<organism evidence="10 11">
    <name type="scientific">Apiotrichum porosum</name>
    <dbReference type="NCBI Taxonomy" id="105984"/>
    <lineage>
        <taxon>Eukaryota</taxon>
        <taxon>Fungi</taxon>
        <taxon>Dikarya</taxon>
        <taxon>Basidiomycota</taxon>
        <taxon>Agaricomycotina</taxon>
        <taxon>Tremellomycetes</taxon>
        <taxon>Trichosporonales</taxon>
        <taxon>Trichosporonaceae</taxon>
        <taxon>Apiotrichum</taxon>
    </lineage>
</organism>
<dbReference type="RefSeq" id="XP_028479171.1">
    <property type="nucleotide sequence ID" value="XM_028620199.1"/>
</dbReference>
<dbReference type="STRING" id="105984.A0A427Y5N3"/>
<evidence type="ECO:0000259" key="8">
    <source>
        <dbReference type="Pfam" id="PF04261"/>
    </source>
</evidence>
<keyword evidence="5" id="KW-0408">Iron</keyword>
<dbReference type="PANTHER" id="PTHR30521:SF0">
    <property type="entry name" value="DYP-TYPE PEROXIDASE FAMILY PROTEIN"/>
    <property type="match status" value="1"/>
</dbReference>
<keyword evidence="2" id="KW-0575">Peroxidase</keyword>
<evidence type="ECO:0000256" key="5">
    <source>
        <dbReference type="ARBA" id="ARBA00023004"/>
    </source>
</evidence>
<keyword evidence="3" id="KW-0479">Metal-binding</keyword>
<feature type="signal peptide" evidence="7">
    <location>
        <begin position="1"/>
        <end position="23"/>
    </location>
</feature>
<proteinExistence type="inferred from homology"/>
<dbReference type="Pfam" id="PF04261">
    <property type="entry name" value="Dyp_perox_N"/>
    <property type="match status" value="1"/>
</dbReference>
<feature type="chain" id="PRO_5019537159" description="Iron-dependent peroxidase" evidence="7">
    <location>
        <begin position="24"/>
        <end position="315"/>
    </location>
</feature>
<evidence type="ECO:0000256" key="6">
    <source>
        <dbReference type="ARBA" id="ARBA00025737"/>
    </source>
</evidence>
<evidence type="ECO:0008006" key="12">
    <source>
        <dbReference type="Google" id="ProtNLM"/>
    </source>
</evidence>
<feature type="domain" description="Dyp-type peroxidase N-terminal" evidence="8">
    <location>
        <begin position="5"/>
        <end position="138"/>
    </location>
</feature>
<dbReference type="Proteomes" id="UP000279236">
    <property type="component" value="Unassembled WGS sequence"/>
</dbReference>
<keyword evidence="11" id="KW-1185">Reference proteome</keyword>
<evidence type="ECO:0000313" key="11">
    <source>
        <dbReference type="Proteomes" id="UP000279236"/>
    </source>
</evidence>
<dbReference type="GO" id="GO:0005829">
    <property type="term" value="C:cytosol"/>
    <property type="evidence" value="ECO:0007669"/>
    <property type="project" value="TreeGrafter"/>
</dbReference>
<dbReference type="GO" id="GO:0020037">
    <property type="term" value="F:heme binding"/>
    <property type="evidence" value="ECO:0007669"/>
    <property type="project" value="InterPro"/>
</dbReference>
<dbReference type="AlphaFoldDB" id="A0A427Y5N3"/>
<sequence length="315" mass="33942">MPTPQAVAAPLTACATFLTLTLAHPPTPTLLSTVRNTLSSLPDIVKNVAIRDATSSVYCTVGIGAQAWSSLTRAPQPAELARGFQPIKGAKHSAPSTPGDLFLHLRGPRRDLTFELERLILAAFGESVRVADATAGFRYFDARDLLGFVDGTANPVGSAVGPCVTVNGDEDGAGAGGSYLVVQKYLHDLSGWNRLKAEDQESIVGRTKWDNVELDDAAPSAQKSHKTLATIDKDGKEYDILRDNMPFGSPGEDQYGTYFISYTARLWVVEKMLQRMFIGVPEGKHDRILDFSTPVTGGVYFVPPVETLVAMGDDD</sequence>
<evidence type="ECO:0000256" key="1">
    <source>
        <dbReference type="ARBA" id="ARBA00001970"/>
    </source>
</evidence>
<feature type="domain" description="Dyp-type peroxidase C-terminal" evidence="9">
    <location>
        <begin position="141"/>
        <end position="306"/>
    </location>
</feature>
<dbReference type="InterPro" id="IPR011008">
    <property type="entry name" value="Dimeric_a/b-barrel"/>
</dbReference>
<dbReference type="GeneID" id="39589179"/>
<keyword evidence="7" id="KW-0732">Signal</keyword>
<keyword evidence="4" id="KW-0560">Oxidoreductase</keyword>
<evidence type="ECO:0000256" key="4">
    <source>
        <dbReference type="ARBA" id="ARBA00023002"/>
    </source>
</evidence>
<comment type="caution">
    <text evidence="10">The sequence shown here is derived from an EMBL/GenBank/DDBJ whole genome shotgun (WGS) entry which is preliminary data.</text>
</comment>
<name>A0A427Y5N3_9TREE</name>
<evidence type="ECO:0000313" key="10">
    <source>
        <dbReference type="EMBL" id="RSH86386.1"/>
    </source>
</evidence>
<evidence type="ECO:0000256" key="7">
    <source>
        <dbReference type="SAM" id="SignalP"/>
    </source>
</evidence>
<dbReference type="NCBIfam" id="TIGR01413">
    <property type="entry name" value="Dyp_perox_fam"/>
    <property type="match status" value="1"/>
</dbReference>
<dbReference type="InterPro" id="IPR048327">
    <property type="entry name" value="Dyp_perox_N"/>
</dbReference>
<evidence type="ECO:0000256" key="2">
    <source>
        <dbReference type="ARBA" id="ARBA00022559"/>
    </source>
</evidence>
<dbReference type="PROSITE" id="PS51404">
    <property type="entry name" value="DYP_PEROXIDASE"/>
    <property type="match status" value="1"/>
</dbReference>
<dbReference type="GO" id="GO:0046872">
    <property type="term" value="F:metal ion binding"/>
    <property type="evidence" value="ECO:0007669"/>
    <property type="project" value="UniProtKB-KW"/>
</dbReference>
<accession>A0A427Y5N3</accession>